<evidence type="ECO:0000256" key="3">
    <source>
        <dbReference type="ARBA" id="ARBA00022840"/>
    </source>
</evidence>
<keyword evidence="5" id="KW-0436">Ligase</keyword>
<comment type="cofactor">
    <cofactor evidence="4">
        <name>Mg(2+)</name>
        <dbReference type="ChEBI" id="CHEBI:18420"/>
    </cofactor>
</comment>
<dbReference type="Gene3D" id="3.40.50.10420">
    <property type="entry name" value="NagB/RpiA/CoA transferase-like"/>
    <property type="match status" value="1"/>
</dbReference>
<dbReference type="PANTHER" id="PTHR23407:SF1">
    <property type="entry name" value="5-FORMYLTETRAHYDROFOLATE CYCLO-LIGASE"/>
    <property type="match status" value="1"/>
</dbReference>
<keyword evidence="6" id="KW-1185">Reference proteome</keyword>
<gene>
    <name evidence="5" type="ORF">MOO47_06315</name>
</gene>
<evidence type="ECO:0000256" key="4">
    <source>
        <dbReference type="RuleBase" id="RU361279"/>
    </source>
</evidence>
<dbReference type="InterPro" id="IPR024185">
    <property type="entry name" value="FTHF_cligase-like_sf"/>
</dbReference>
<keyword evidence="4" id="KW-0479">Metal-binding</keyword>
<evidence type="ECO:0000313" key="6">
    <source>
        <dbReference type="Proteomes" id="UP000831947"/>
    </source>
</evidence>
<comment type="similarity">
    <text evidence="1 4">Belongs to the 5-formyltetrahydrofolate cyclo-ligase family.</text>
</comment>
<protein>
    <recommendedName>
        <fullName evidence="4">5-formyltetrahydrofolate cyclo-ligase</fullName>
        <ecNumber evidence="4">6.3.3.2</ecNumber>
    </recommendedName>
</protein>
<evidence type="ECO:0000313" key="5">
    <source>
        <dbReference type="EMBL" id="UQS83386.1"/>
    </source>
</evidence>
<accession>A0ABY4PCZ2</accession>
<keyword evidence="3 4" id="KW-0067">ATP-binding</keyword>
<dbReference type="InterPro" id="IPR002698">
    <property type="entry name" value="FTHF_cligase"/>
</dbReference>
<reference evidence="5 6" key="1">
    <citation type="journal article" date="2022" name="Int. J. Syst. Evol. Microbiol.">
        <title>Apilactobacillus apisilvae sp. nov., Nicolia spurrieriana gen. nov. sp. nov., Bombilactobacillus folatiphilus sp. nov. and Bombilactobacillus thymidiniphilus sp. nov., four new lactic acid bacterial isolates from stingless bees Tetragonula carbonaria and Austroplebeia australis.</title>
        <authorList>
            <person name="Oliphant S.A."/>
            <person name="Watson-Haigh N.S."/>
            <person name="Sumby K.M."/>
            <person name="Gardner J."/>
            <person name="Groom S."/>
            <person name="Jiranek V."/>
        </authorList>
    </citation>
    <scope>NUCLEOTIDE SEQUENCE [LARGE SCALE GENOMIC DNA]</scope>
    <source>
        <strain evidence="5 6">SG4_A1</strain>
    </source>
</reference>
<proteinExistence type="inferred from homology"/>
<dbReference type="Pfam" id="PF01812">
    <property type="entry name" value="5-FTHF_cyc-lig"/>
    <property type="match status" value="1"/>
</dbReference>
<dbReference type="GO" id="GO:0030272">
    <property type="term" value="F:5-formyltetrahydrofolate cyclo-ligase activity"/>
    <property type="evidence" value="ECO:0007669"/>
    <property type="project" value="UniProtKB-EC"/>
</dbReference>
<organism evidence="5 6">
    <name type="scientific">Bombilactobacillus thymidiniphilus</name>
    <dbReference type="NCBI Taxonomy" id="2923363"/>
    <lineage>
        <taxon>Bacteria</taxon>
        <taxon>Bacillati</taxon>
        <taxon>Bacillota</taxon>
        <taxon>Bacilli</taxon>
        <taxon>Lactobacillales</taxon>
        <taxon>Lactobacillaceae</taxon>
        <taxon>Bombilactobacillus</taxon>
    </lineage>
</organism>
<keyword evidence="4" id="KW-0460">Magnesium</keyword>
<evidence type="ECO:0000256" key="2">
    <source>
        <dbReference type="ARBA" id="ARBA00022741"/>
    </source>
</evidence>
<dbReference type="EC" id="6.3.3.2" evidence="4"/>
<evidence type="ECO:0000256" key="1">
    <source>
        <dbReference type="ARBA" id="ARBA00010638"/>
    </source>
</evidence>
<dbReference type="SUPFAM" id="SSF100950">
    <property type="entry name" value="NagB/RpiA/CoA transferase-like"/>
    <property type="match status" value="1"/>
</dbReference>
<dbReference type="Proteomes" id="UP000831947">
    <property type="component" value="Chromosome"/>
</dbReference>
<dbReference type="InterPro" id="IPR037171">
    <property type="entry name" value="NagB/RpiA_transferase-like"/>
</dbReference>
<dbReference type="PANTHER" id="PTHR23407">
    <property type="entry name" value="ATPASE INHIBITOR/5-FORMYLTETRAHYDROFOLATE CYCLO-LIGASE"/>
    <property type="match status" value="1"/>
</dbReference>
<dbReference type="PIRSF" id="PIRSF006806">
    <property type="entry name" value="FTHF_cligase"/>
    <property type="match status" value="1"/>
</dbReference>
<dbReference type="RefSeq" id="WP_249512612.1">
    <property type="nucleotide sequence ID" value="NZ_CP093365.1"/>
</dbReference>
<dbReference type="EMBL" id="CP093365">
    <property type="protein sequence ID" value="UQS83386.1"/>
    <property type="molecule type" value="Genomic_DNA"/>
</dbReference>
<sequence>MLAKSYIRKEQPKKIAAWLKQNTESLSKLYDKLFMCTAFQMANTIATTISMEHELSTKPIIQRARQMSKQVYVPQTLANNQMQFRLFNQETVLKPTQFGVLEPNNGEILAQGADLTIVPALAVSLDHNQRIGFGAGYYDRYLAKVTTMSISLAMSPILFSETVWQVDDHDQPINQIIY</sequence>
<name>A0ABY4PCZ2_9LACO</name>
<keyword evidence="2 4" id="KW-0547">Nucleotide-binding</keyword>
<comment type="catalytic activity">
    <reaction evidence="4">
        <text>(6S)-5-formyl-5,6,7,8-tetrahydrofolate + ATP = (6R)-5,10-methenyltetrahydrofolate + ADP + phosphate</text>
        <dbReference type="Rhea" id="RHEA:10488"/>
        <dbReference type="ChEBI" id="CHEBI:30616"/>
        <dbReference type="ChEBI" id="CHEBI:43474"/>
        <dbReference type="ChEBI" id="CHEBI:57455"/>
        <dbReference type="ChEBI" id="CHEBI:57457"/>
        <dbReference type="ChEBI" id="CHEBI:456216"/>
        <dbReference type="EC" id="6.3.3.2"/>
    </reaction>
</comment>
<dbReference type="NCBIfam" id="TIGR02727">
    <property type="entry name" value="MTHFS_bact"/>
    <property type="match status" value="1"/>
</dbReference>